<organism evidence="3 4">
    <name type="scientific">Halomonas piscis</name>
    <dbReference type="NCBI Taxonomy" id="3031727"/>
    <lineage>
        <taxon>Bacteria</taxon>
        <taxon>Pseudomonadati</taxon>
        <taxon>Pseudomonadota</taxon>
        <taxon>Gammaproteobacteria</taxon>
        <taxon>Oceanospirillales</taxon>
        <taxon>Halomonadaceae</taxon>
        <taxon>Halomonas</taxon>
    </lineage>
</organism>
<evidence type="ECO:0000256" key="1">
    <source>
        <dbReference type="ARBA" id="ARBA00022741"/>
    </source>
</evidence>
<dbReference type="Pfam" id="PF09585">
    <property type="entry name" value="Lin0512_fam"/>
    <property type="match status" value="1"/>
</dbReference>
<keyword evidence="1" id="KW-0547">Nucleotide-binding</keyword>
<dbReference type="InterPro" id="IPR011719">
    <property type="entry name" value="CHP02058"/>
</dbReference>
<sequence length="124" mass="13503">MKRQQALMANAPLVHQFGTGTSIRSRDYTAACVRAIRDALWHNSLSVAEVFDSPREAMMIDVQLGIPRPEEVDTRKLPDVFPYGKPRITLTRGGLEILKPDGSGASVIANAVLTVSLARESDNG</sequence>
<dbReference type="EMBL" id="CP119391">
    <property type="protein sequence ID" value="WNK19901.1"/>
    <property type="molecule type" value="Genomic_DNA"/>
</dbReference>
<evidence type="ECO:0000256" key="2">
    <source>
        <dbReference type="ARBA" id="ARBA00023134"/>
    </source>
</evidence>
<dbReference type="Gene3D" id="3.30.1330.20">
    <property type="entry name" value="Tubulin/FtsZ, C-terminal domain"/>
    <property type="match status" value="1"/>
</dbReference>
<evidence type="ECO:0000313" key="3">
    <source>
        <dbReference type="EMBL" id="WNK19901.1"/>
    </source>
</evidence>
<dbReference type="PANTHER" id="PTHR34784:SF1">
    <property type="entry name" value="50S RIBOSOMAL PROTEIN L34"/>
    <property type="match status" value="1"/>
</dbReference>
<dbReference type="RefSeq" id="WP_311883372.1">
    <property type="nucleotide sequence ID" value="NZ_CP119391.1"/>
</dbReference>
<dbReference type="PANTHER" id="PTHR34784">
    <property type="entry name" value="50S RIBOSOMAL PROTEIN L34"/>
    <property type="match status" value="1"/>
</dbReference>
<keyword evidence="4" id="KW-1185">Reference proteome</keyword>
<dbReference type="Proteomes" id="UP001301869">
    <property type="component" value="Chromosome"/>
</dbReference>
<accession>A0ABY9YYQ1</accession>
<name>A0ABY9YYQ1_9GAMM</name>
<gene>
    <name evidence="3" type="ORF">P1P91_13915</name>
</gene>
<evidence type="ECO:0000313" key="4">
    <source>
        <dbReference type="Proteomes" id="UP001301869"/>
    </source>
</evidence>
<keyword evidence="2" id="KW-0342">GTP-binding</keyword>
<dbReference type="InterPro" id="IPR037103">
    <property type="entry name" value="Tubulin/FtsZ-like_C"/>
</dbReference>
<proteinExistence type="predicted"/>
<reference evidence="3 4" key="1">
    <citation type="submission" date="2023-03" db="EMBL/GenBank/DDBJ databases">
        <title>Halomonas sp. nov., isolated from Korean tranditional fermented seafood 'Jeotgal'.</title>
        <authorList>
            <person name="Kim B."/>
            <person name="Shin N.-R."/>
        </authorList>
    </citation>
    <scope>NUCLEOTIDE SEQUENCE [LARGE SCALE GENOMIC DNA]</scope>
    <source>
        <strain evidence="3 4">SG2L-4</strain>
    </source>
</reference>
<protein>
    <submittedName>
        <fullName evidence="3">Lin0512 family protein</fullName>
    </submittedName>
</protein>